<evidence type="ECO:0000313" key="2">
    <source>
        <dbReference type="Proteomes" id="UP001159363"/>
    </source>
</evidence>
<evidence type="ECO:0000313" key="1">
    <source>
        <dbReference type="EMBL" id="KAJ8895323.1"/>
    </source>
</evidence>
<dbReference type="Gene3D" id="3.90.226.10">
    <property type="entry name" value="2-enoyl-CoA Hydratase, Chain A, domain 1"/>
    <property type="match status" value="1"/>
</dbReference>
<dbReference type="Proteomes" id="UP001159363">
    <property type="component" value="Chromosome 1"/>
</dbReference>
<keyword evidence="2" id="KW-1185">Reference proteome</keyword>
<protein>
    <submittedName>
        <fullName evidence="1">Uncharacterized protein</fullName>
    </submittedName>
</protein>
<accession>A0ABQ9IF79</accession>
<sequence length="418" mass="45536">MNCTKLVACSSAECKRGFSLMNIIEQTFNTMCIFTNVHQTAWTIPQRLEPEHYISTWLRLYRSADDTRTHVAKGQHQDAEKNVYAKRRHVVVSNHLSIAILLWDDGVIDPADSRTVLGLSLSAALNAPIPDQKFGVFRIRRQQTSGFGSCALLLVVSTLTAVLVQVENLARTAQVVTGSNETGCVWHSQSCSSLHVALCLPALLSLRVGNAHSSSASAFPLASGTSGCRGCGGRAVSLLAAHLSKLGSISGSITLEFHKCQPVPLVIGECAHEKLAEDMIRNTVREYLIIPVRLNEMWNCISMQVGQGNKSGQCIQVLYSGMVVASHERPSAGEVAGSVAEKPEDWRNQQQASRMGGRVVGQVSDEWVLQLFMYLLCGQLQLPDGYLPLLAEVVADCVIACCRHLCLVLLTATPQDQR</sequence>
<proteinExistence type="predicted"/>
<name>A0ABQ9IF79_9NEOP</name>
<dbReference type="EMBL" id="JARBHB010000001">
    <property type="protein sequence ID" value="KAJ8895323.1"/>
    <property type="molecule type" value="Genomic_DNA"/>
</dbReference>
<comment type="caution">
    <text evidence="1">The sequence shown here is derived from an EMBL/GenBank/DDBJ whole genome shotgun (WGS) entry which is preliminary data.</text>
</comment>
<organism evidence="1 2">
    <name type="scientific">Dryococelus australis</name>
    <dbReference type="NCBI Taxonomy" id="614101"/>
    <lineage>
        <taxon>Eukaryota</taxon>
        <taxon>Metazoa</taxon>
        <taxon>Ecdysozoa</taxon>
        <taxon>Arthropoda</taxon>
        <taxon>Hexapoda</taxon>
        <taxon>Insecta</taxon>
        <taxon>Pterygota</taxon>
        <taxon>Neoptera</taxon>
        <taxon>Polyneoptera</taxon>
        <taxon>Phasmatodea</taxon>
        <taxon>Verophasmatodea</taxon>
        <taxon>Anareolatae</taxon>
        <taxon>Phasmatidae</taxon>
        <taxon>Eurycanthinae</taxon>
        <taxon>Dryococelus</taxon>
    </lineage>
</organism>
<reference evidence="1 2" key="1">
    <citation type="submission" date="2023-02" db="EMBL/GenBank/DDBJ databases">
        <title>LHISI_Scaffold_Assembly.</title>
        <authorList>
            <person name="Stuart O.P."/>
            <person name="Cleave R."/>
            <person name="Magrath M.J.L."/>
            <person name="Mikheyev A.S."/>
        </authorList>
    </citation>
    <scope>NUCLEOTIDE SEQUENCE [LARGE SCALE GENOMIC DNA]</scope>
    <source>
        <strain evidence="1">Daus_M_001</strain>
        <tissue evidence="1">Leg muscle</tissue>
    </source>
</reference>
<gene>
    <name evidence="1" type="ORF">PR048_000648</name>
</gene>